<accession>A0ABR3QGB4</accession>
<dbReference type="RefSeq" id="XP_069213688.1">
    <property type="nucleotide sequence ID" value="XM_069350144.1"/>
</dbReference>
<name>A0ABR3QGB4_9TREE</name>
<proteinExistence type="predicted"/>
<feature type="compositionally biased region" description="Pro residues" evidence="1">
    <location>
        <begin position="20"/>
        <end position="31"/>
    </location>
</feature>
<organism evidence="2 3">
    <name type="scientific">Vanrija albida</name>
    <dbReference type="NCBI Taxonomy" id="181172"/>
    <lineage>
        <taxon>Eukaryota</taxon>
        <taxon>Fungi</taxon>
        <taxon>Dikarya</taxon>
        <taxon>Basidiomycota</taxon>
        <taxon>Agaricomycotina</taxon>
        <taxon>Tremellomycetes</taxon>
        <taxon>Trichosporonales</taxon>
        <taxon>Trichosporonaceae</taxon>
        <taxon>Vanrija</taxon>
    </lineage>
</organism>
<feature type="region of interest" description="Disordered" evidence="1">
    <location>
        <begin position="1"/>
        <end position="45"/>
    </location>
</feature>
<evidence type="ECO:0000256" key="1">
    <source>
        <dbReference type="SAM" id="MobiDB-lite"/>
    </source>
</evidence>
<evidence type="ECO:0000313" key="3">
    <source>
        <dbReference type="Proteomes" id="UP001565368"/>
    </source>
</evidence>
<reference evidence="2 3" key="1">
    <citation type="submission" date="2023-08" db="EMBL/GenBank/DDBJ databases">
        <title>Annotated Genome Sequence of Vanrija albida AlHP1.</title>
        <authorList>
            <person name="Herzog R."/>
        </authorList>
    </citation>
    <scope>NUCLEOTIDE SEQUENCE [LARGE SCALE GENOMIC DNA]</scope>
    <source>
        <strain evidence="2 3">AlHP1</strain>
    </source>
</reference>
<dbReference type="Proteomes" id="UP001565368">
    <property type="component" value="Unassembled WGS sequence"/>
</dbReference>
<dbReference type="EMBL" id="JBBXJM010000001">
    <property type="protein sequence ID" value="KAL1413744.1"/>
    <property type="molecule type" value="Genomic_DNA"/>
</dbReference>
<dbReference type="GeneID" id="95982569"/>
<comment type="caution">
    <text evidence="2">The sequence shown here is derived from an EMBL/GenBank/DDBJ whole genome shotgun (WGS) entry which is preliminary data.</text>
</comment>
<evidence type="ECO:0000313" key="2">
    <source>
        <dbReference type="EMBL" id="KAL1413744.1"/>
    </source>
</evidence>
<protein>
    <submittedName>
        <fullName evidence="2">Uncharacterized protein</fullName>
    </submittedName>
</protein>
<gene>
    <name evidence="2" type="ORF">Q8F55_001526</name>
</gene>
<keyword evidence="3" id="KW-1185">Reference proteome</keyword>
<sequence length="190" mass="20145">MSRQRPPPPPPPTSRWTPINVPPNPQLPTPAPSTASEPEERESSACTLVRASAAPLAFPCNQVCPSPHPAHAQWKFFLLRNPLSGAEIDAVFANAERTLRAAGGGCAPGAAPLTPVSPYAISVRNGLRQVDLGRARGIVRVRFAAPALEQVVLELLGRGIERACGVASEDSDSEDEGEAEAFWWVGDRAG</sequence>
<feature type="compositionally biased region" description="Pro residues" evidence="1">
    <location>
        <begin position="1"/>
        <end position="13"/>
    </location>
</feature>